<sequence length="99" mass="10612">MVGGPRHVFFVATGAFSRISAEDPPADALPLCESGMLGCLQNPETNQMLLKCSGLFLQDFGRASCIEGTCTWLLSRGQPIAFLVQENGRHGSGGMILRK</sequence>
<gene>
    <name evidence="1" type="ORF">OSTQU699_LOCUS10494</name>
</gene>
<dbReference type="Proteomes" id="UP000708148">
    <property type="component" value="Unassembled WGS sequence"/>
</dbReference>
<keyword evidence="2" id="KW-1185">Reference proteome</keyword>
<reference evidence="1" key="1">
    <citation type="submission" date="2020-12" db="EMBL/GenBank/DDBJ databases">
        <authorList>
            <person name="Iha C."/>
        </authorList>
    </citation>
    <scope>NUCLEOTIDE SEQUENCE</scope>
</reference>
<comment type="caution">
    <text evidence="1">The sequence shown here is derived from an EMBL/GenBank/DDBJ whole genome shotgun (WGS) entry which is preliminary data.</text>
</comment>
<name>A0A8S1JGA4_9CHLO</name>
<accession>A0A8S1JGA4</accession>
<protein>
    <submittedName>
        <fullName evidence="1">Uncharacterized protein</fullName>
    </submittedName>
</protein>
<dbReference type="AlphaFoldDB" id="A0A8S1JGA4"/>
<evidence type="ECO:0000313" key="2">
    <source>
        <dbReference type="Proteomes" id="UP000708148"/>
    </source>
</evidence>
<evidence type="ECO:0000313" key="1">
    <source>
        <dbReference type="EMBL" id="CAD7705139.1"/>
    </source>
</evidence>
<proteinExistence type="predicted"/>
<organism evidence="1 2">
    <name type="scientific">Ostreobium quekettii</name>
    <dbReference type="NCBI Taxonomy" id="121088"/>
    <lineage>
        <taxon>Eukaryota</taxon>
        <taxon>Viridiplantae</taxon>
        <taxon>Chlorophyta</taxon>
        <taxon>core chlorophytes</taxon>
        <taxon>Ulvophyceae</taxon>
        <taxon>TCBD clade</taxon>
        <taxon>Bryopsidales</taxon>
        <taxon>Ostreobineae</taxon>
        <taxon>Ostreobiaceae</taxon>
        <taxon>Ostreobium</taxon>
    </lineage>
</organism>
<dbReference type="EMBL" id="CAJHUC010003033">
    <property type="protein sequence ID" value="CAD7705139.1"/>
    <property type="molecule type" value="Genomic_DNA"/>
</dbReference>